<protein>
    <submittedName>
        <fullName evidence="1">Uncharacterized protein</fullName>
    </submittedName>
</protein>
<dbReference type="OrthoDB" id="5150811at2759"/>
<gene>
    <name evidence="1" type="ORF">C7212DRAFT_60364</name>
</gene>
<keyword evidence="2" id="KW-1185">Reference proteome</keyword>
<reference evidence="1 2" key="1">
    <citation type="submission" date="2018-03" db="EMBL/GenBank/DDBJ databases">
        <title>Genomes of Pezizomycetes fungi and the evolution of truffles.</title>
        <authorList>
            <person name="Murat C."/>
            <person name="Payen T."/>
            <person name="Noel B."/>
            <person name="Kuo A."/>
            <person name="Martin F.M."/>
        </authorList>
    </citation>
    <scope>NUCLEOTIDE SEQUENCE [LARGE SCALE GENOMIC DNA]</scope>
    <source>
        <strain evidence="1">091103-1</strain>
    </source>
</reference>
<evidence type="ECO:0000313" key="1">
    <source>
        <dbReference type="EMBL" id="PWW75296.1"/>
    </source>
</evidence>
<organism evidence="1 2">
    <name type="scientific">Tuber magnatum</name>
    <name type="common">white Piedmont truffle</name>
    <dbReference type="NCBI Taxonomy" id="42249"/>
    <lineage>
        <taxon>Eukaryota</taxon>
        <taxon>Fungi</taxon>
        <taxon>Dikarya</taxon>
        <taxon>Ascomycota</taxon>
        <taxon>Pezizomycotina</taxon>
        <taxon>Pezizomycetes</taxon>
        <taxon>Pezizales</taxon>
        <taxon>Tuberaceae</taxon>
        <taxon>Tuber</taxon>
    </lineage>
</organism>
<dbReference type="STRING" id="42249.A0A317SPB3"/>
<dbReference type="EMBL" id="PYWC01000048">
    <property type="protein sequence ID" value="PWW75296.1"/>
    <property type="molecule type" value="Genomic_DNA"/>
</dbReference>
<accession>A0A317SPB3</accession>
<sequence length="126" mass="14799">KELNSHDQARIFKAMTFGSSPLAIVSQFGYMRQTVYCTIKRASELNHFGFRPRTGGLKKLNWQIIHCLLCLVRSFRNVYFCNLVKESGANVCINTICCTLRSNLHCKWRRCKRIQQQRKDVEERLQ</sequence>
<dbReference type="AlphaFoldDB" id="A0A317SPB3"/>
<dbReference type="Proteomes" id="UP000246991">
    <property type="component" value="Unassembled WGS sequence"/>
</dbReference>
<proteinExistence type="predicted"/>
<name>A0A317SPB3_9PEZI</name>
<evidence type="ECO:0000313" key="2">
    <source>
        <dbReference type="Proteomes" id="UP000246991"/>
    </source>
</evidence>
<feature type="non-terminal residue" evidence="1">
    <location>
        <position position="126"/>
    </location>
</feature>
<comment type="caution">
    <text evidence="1">The sequence shown here is derived from an EMBL/GenBank/DDBJ whole genome shotgun (WGS) entry which is preliminary data.</text>
</comment>
<feature type="non-terminal residue" evidence="1">
    <location>
        <position position="1"/>
    </location>
</feature>